<organism evidence="1 2">
    <name type="scientific">Mesonia oceanica</name>
    <dbReference type="NCBI Taxonomy" id="2687242"/>
    <lineage>
        <taxon>Bacteria</taxon>
        <taxon>Pseudomonadati</taxon>
        <taxon>Bacteroidota</taxon>
        <taxon>Flavobacteriia</taxon>
        <taxon>Flavobacteriales</taxon>
        <taxon>Flavobacteriaceae</taxon>
        <taxon>Mesonia</taxon>
    </lineage>
</organism>
<protein>
    <submittedName>
        <fullName evidence="1">Uncharacterized protein</fullName>
    </submittedName>
</protein>
<reference evidence="1" key="1">
    <citation type="submission" date="2019-09" db="EMBL/GenBank/DDBJ databases">
        <authorList>
            <person name="Rodrigo-Torres L."/>
            <person name="Arahal R. D."/>
            <person name="Lucena T."/>
        </authorList>
    </citation>
    <scope>NUCLEOTIDE SEQUENCE</scope>
    <source>
        <strain evidence="1">ISS653</strain>
    </source>
</reference>
<comment type="caution">
    <text evidence="1">The sequence shown here is derived from an EMBL/GenBank/DDBJ whole genome shotgun (WGS) entry which is preliminary data.</text>
</comment>
<dbReference type="Proteomes" id="UP000356253">
    <property type="component" value="Unassembled WGS sequence"/>
</dbReference>
<accession>A0AC61Y659</accession>
<name>A0AC61Y659_9FLAO</name>
<proteinExistence type="predicted"/>
<evidence type="ECO:0000313" key="2">
    <source>
        <dbReference type="Proteomes" id="UP000356253"/>
    </source>
</evidence>
<sequence>MNTKKQLFSSLFILLGAVLLIYGMIAENTNVYIKIVGIIVLMFGLYSSTRVWVEDNKQDNEKDDEI</sequence>
<gene>
    <name evidence="1" type="ORF">FVB9532_01218</name>
</gene>
<keyword evidence="2" id="KW-1185">Reference proteome</keyword>
<dbReference type="EMBL" id="CABVMM010000004">
    <property type="protein sequence ID" value="VVU99956.1"/>
    <property type="molecule type" value="Genomic_DNA"/>
</dbReference>
<evidence type="ECO:0000313" key="1">
    <source>
        <dbReference type="EMBL" id="VVU99956.1"/>
    </source>
</evidence>